<dbReference type="PANTHER" id="PTHR47331:SF5">
    <property type="entry name" value="RIBONUCLEASE H"/>
    <property type="match status" value="1"/>
</dbReference>
<name>A0A0A9WGT7_LYGHE</name>
<evidence type="ECO:0000313" key="3">
    <source>
        <dbReference type="EMBL" id="JAG06591.1"/>
    </source>
</evidence>
<dbReference type="InterPro" id="IPR008737">
    <property type="entry name" value="DUF1758"/>
</dbReference>
<feature type="domain" description="DUF1758" evidence="2">
    <location>
        <begin position="500"/>
        <end position="642"/>
    </location>
</feature>
<dbReference type="PANTHER" id="PTHR47331">
    <property type="entry name" value="PHD-TYPE DOMAIN-CONTAINING PROTEIN"/>
    <property type="match status" value="1"/>
</dbReference>
<reference evidence="3" key="2">
    <citation type="submission" date="2014-07" db="EMBL/GenBank/DDBJ databases">
        <authorList>
            <person name="Hull J."/>
        </authorList>
    </citation>
    <scope>NUCLEOTIDE SEQUENCE</scope>
</reference>
<dbReference type="AlphaFoldDB" id="A0A0A9WGT7"/>
<protein>
    <submittedName>
        <fullName evidence="3">Glutamate-1-semialdehyde 2,1-aminomutase</fullName>
    </submittedName>
</protein>
<evidence type="ECO:0000256" key="1">
    <source>
        <dbReference type="SAM" id="MobiDB-lite"/>
    </source>
</evidence>
<feature type="region of interest" description="Disordered" evidence="1">
    <location>
        <begin position="329"/>
        <end position="355"/>
    </location>
</feature>
<dbReference type="Pfam" id="PF05585">
    <property type="entry name" value="DUF1758"/>
    <property type="match status" value="1"/>
</dbReference>
<organism evidence="3">
    <name type="scientific">Lygus hesperus</name>
    <name type="common">Western plant bug</name>
    <dbReference type="NCBI Taxonomy" id="30085"/>
    <lineage>
        <taxon>Eukaryota</taxon>
        <taxon>Metazoa</taxon>
        <taxon>Ecdysozoa</taxon>
        <taxon>Arthropoda</taxon>
        <taxon>Hexapoda</taxon>
        <taxon>Insecta</taxon>
        <taxon>Pterygota</taxon>
        <taxon>Neoptera</taxon>
        <taxon>Paraneoptera</taxon>
        <taxon>Hemiptera</taxon>
        <taxon>Heteroptera</taxon>
        <taxon>Panheteroptera</taxon>
        <taxon>Cimicomorpha</taxon>
        <taxon>Miridae</taxon>
        <taxon>Mirini</taxon>
        <taxon>Lygus</taxon>
    </lineage>
</organism>
<dbReference type="EMBL" id="GBHO01037013">
    <property type="protein sequence ID" value="JAG06591.1"/>
    <property type="molecule type" value="Transcribed_RNA"/>
</dbReference>
<dbReference type="Gene3D" id="2.40.70.10">
    <property type="entry name" value="Acid Proteases"/>
    <property type="match status" value="1"/>
</dbReference>
<dbReference type="GO" id="GO:0006508">
    <property type="term" value="P:proteolysis"/>
    <property type="evidence" value="ECO:0007669"/>
    <property type="project" value="InterPro"/>
</dbReference>
<dbReference type="Pfam" id="PF03564">
    <property type="entry name" value="DUF1759"/>
    <property type="match status" value="1"/>
</dbReference>
<proteinExistence type="predicted"/>
<dbReference type="InterPro" id="IPR005312">
    <property type="entry name" value="DUF1759"/>
</dbReference>
<dbReference type="GO" id="GO:0004190">
    <property type="term" value="F:aspartic-type endopeptidase activity"/>
    <property type="evidence" value="ECO:0007669"/>
    <property type="project" value="InterPro"/>
</dbReference>
<gene>
    <name evidence="3" type="primary">hemL_2</name>
    <name evidence="3" type="ORF">CM83_101920</name>
</gene>
<feature type="non-terminal residue" evidence="3">
    <location>
        <position position="696"/>
    </location>
</feature>
<dbReference type="PROSITE" id="PS00141">
    <property type="entry name" value="ASP_PROTEASE"/>
    <property type="match status" value="1"/>
</dbReference>
<accession>A0A0A9WGT7</accession>
<reference evidence="3" key="1">
    <citation type="journal article" date="2014" name="PLoS ONE">
        <title>Transcriptome-Based Identification of ABC Transporters in the Western Tarnished Plant Bug Lygus hesperus.</title>
        <authorList>
            <person name="Hull J.J."/>
            <person name="Chaney K."/>
            <person name="Geib S.M."/>
            <person name="Fabrick J.A."/>
            <person name="Brent C.S."/>
            <person name="Walsh D."/>
            <person name="Lavine L.C."/>
        </authorList>
    </citation>
    <scope>NUCLEOTIDE SEQUENCE</scope>
</reference>
<dbReference type="InterPro" id="IPR021109">
    <property type="entry name" value="Peptidase_aspartic_dom_sf"/>
</dbReference>
<evidence type="ECO:0000259" key="2">
    <source>
        <dbReference type="Pfam" id="PF05585"/>
    </source>
</evidence>
<dbReference type="InterPro" id="IPR001969">
    <property type="entry name" value="Aspartic_peptidase_AS"/>
</dbReference>
<sequence>MESIYLNRLDAMGNKVRDTLVSCIRILENRTQDNSQPIEKDDKILIQKLKMAVDRLEREVQSFLAKYTGTAPEVETKIHELTNLQLEAEDVLVELNTYCPPCQPSSSQVDTKTHTQTHKNTRLPKLEMTKFDGNILKWHEFWDRFSSAIASNTEMSNVEKLSYLLSLMEGEAQHAIGGLDITDANYQVAVDRLVQRFGKKGSLIDAHYMALQQIPKSTNNIPDCRRTLDEIERHLRTLQSLGEDTNQNHLRATILKKFTDETLFDLRMFLTSDDQSVAEIRSLLEKVVSAREASIRLASITSMEPLSTKSSEPTYTIETLFASQGDLRKKFASSQPPQKGNGRHTSKIKQTTIKQKRDNNVKSFQTFFKGGQKRPAEYNTTHNSYQINPTKRPRLGCIFCSGWHSHEKCDKYRTLQERKERIKNRCFICLSDTHYRVNCPKGNYNCVHCGQKGYHNRSLCPRLNTSKRIETNVNFTSLTCETILQTLTLFISSDTGKSVKGRVLLDTGSQKSYMRTAFAKQLRLCADEQTGLTIFTFGSVKPRNVRANVVSVKLHSKQKIIDIQAYTIQNLTANLPSHYKTKETLRGLFPSLAIAQDVEDDCAVDVIIGNDYYHLFVKGERIEVTPTLFLINTVVGWIPSGQTNNEFNLPQNSLSVLTYVQGGIKDPTKRNYAHPDPAMKDDNIQDIWELETIGIK</sequence>